<proteinExistence type="predicted"/>
<evidence type="ECO:0000313" key="3">
    <source>
        <dbReference type="Proteomes" id="UP001596170"/>
    </source>
</evidence>
<organism evidence="2 3">
    <name type="scientific">Paenisporosarcina macmurdoensis</name>
    <dbReference type="NCBI Taxonomy" id="212659"/>
    <lineage>
        <taxon>Bacteria</taxon>
        <taxon>Bacillati</taxon>
        <taxon>Bacillota</taxon>
        <taxon>Bacilli</taxon>
        <taxon>Bacillales</taxon>
        <taxon>Caryophanaceae</taxon>
        <taxon>Paenisporosarcina</taxon>
    </lineage>
</organism>
<keyword evidence="3" id="KW-1185">Reference proteome</keyword>
<evidence type="ECO:0000256" key="1">
    <source>
        <dbReference type="SAM" id="Phobius"/>
    </source>
</evidence>
<dbReference type="Proteomes" id="UP001596170">
    <property type="component" value="Unassembled WGS sequence"/>
</dbReference>
<protein>
    <recommendedName>
        <fullName evidence="4">GAF domain-containing protein</fullName>
    </recommendedName>
</protein>
<evidence type="ECO:0008006" key="4">
    <source>
        <dbReference type="Google" id="ProtNLM"/>
    </source>
</evidence>
<accession>A0ABW1L4L7</accession>
<dbReference type="RefSeq" id="WP_377733020.1">
    <property type="nucleotide sequence ID" value="NZ_JBHSRI010000005.1"/>
</dbReference>
<keyword evidence="1" id="KW-0472">Membrane</keyword>
<evidence type="ECO:0000313" key="2">
    <source>
        <dbReference type="EMBL" id="MFC6038920.1"/>
    </source>
</evidence>
<dbReference type="EMBL" id="JBHSRI010000005">
    <property type="protein sequence ID" value="MFC6038920.1"/>
    <property type="molecule type" value="Genomic_DNA"/>
</dbReference>
<reference evidence="3" key="1">
    <citation type="journal article" date="2019" name="Int. J. Syst. Evol. Microbiol.">
        <title>The Global Catalogue of Microorganisms (GCM) 10K type strain sequencing project: providing services to taxonomists for standard genome sequencing and annotation.</title>
        <authorList>
            <consortium name="The Broad Institute Genomics Platform"/>
            <consortium name="The Broad Institute Genome Sequencing Center for Infectious Disease"/>
            <person name="Wu L."/>
            <person name="Ma J."/>
        </authorList>
    </citation>
    <scope>NUCLEOTIDE SEQUENCE [LARGE SCALE GENOMIC DNA]</scope>
    <source>
        <strain evidence="3">CCUG 54527</strain>
    </source>
</reference>
<keyword evidence="1" id="KW-1133">Transmembrane helix</keyword>
<keyword evidence="1" id="KW-0812">Transmembrane</keyword>
<sequence length="344" mass="39631">MKSIKKSIKDILEQAAIHENLEEEYIKPSYSKWRGLINNWVKDSKTYNKFRSFLFFTQIFIGGASVGIAVLVKDIQTTYIAVSIWVAYAVINIFVNLVYRFYPDDYEKFIKDVKIIKLITLSERLAGKLALFERLSDHDVIDNTEIISQISYRIKDYSELDEEIQTVIQNCVNPKSRFSSSRETNVKLSLDDYDLTDNEKVKLNHITREISETAEVLFGGKGYSAKLYLRIKKTTIKEQEVEILVPFSKFPTKEGYGSSWIKSRGNLSSVWECLERGKETIVDFSDQDLYYKSMLTICLPGRIGILAIHNEENEVFEQNVSELDCKALSLITKQLVMEALAVNE</sequence>
<name>A0ABW1L4L7_9BACL</name>
<feature type="transmembrane region" description="Helical" evidence="1">
    <location>
        <begin position="78"/>
        <end position="99"/>
    </location>
</feature>
<comment type="caution">
    <text evidence="2">The sequence shown here is derived from an EMBL/GenBank/DDBJ whole genome shotgun (WGS) entry which is preliminary data.</text>
</comment>
<gene>
    <name evidence="2" type="ORF">ACFPYN_05565</name>
</gene>
<feature type="transmembrane region" description="Helical" evidence="1">
    <location>
        <begin position="52"/>
        <end position="72"/>
    </location>
</feature>